<sequence>MGKLDGRVVLITGAARGQGEQEARLFAAEGAKVVLADVLDEPGGAVAKDLGPEAAVYVHLDVGEEADWAVAVAVAKETFGSLDGLVNNAGILRRTRLVDTSPQEFVEVCRVNQLGTFLGMRAAAPELAAAGGGTIVNISSYAALAGMASLTSYAASKGAVLAMTRVAALELAAQGVRVNAVCPGAVDTPMIDQERAALLCRTLVPLRRTGRAEEVARTALYLTAEDSSYVTGQHFVVDGGWLAGVPVFG</sequence>
<keyword evidence="4" id="KW-1185">Reference proteome</keyword>
<name>A0A3B0BER8_9ACTN</name>
<comment type="caution">
    <text evidence="3">The sequence shown here is derived from an EMBL/GenBank/DDBJ whole genome shotgun (WGS) entry which is preliminary data.</text>
</comment>
<dbReference type="InterPro" id="IPR036291">
    <property type="entry name" value="NAD(P)-bd_dom_sf"/>
</dbReference>
<protein>
    <submittedName>
        <fullName evidence="3">Glucose 1-dehydrogenase</fullName>
        <ecNumber evidence="3">1.1.1.47</ecNumber>
    </submittedName>
</protein>
<dbReference type="PANTHER" id="PTHR43180:SF66">
    <property type="entry name" value="SHORT-CHAIN DEHYDROGENASE_REDUCTASE FAMILY PROTEIN"/>
    <property type="match status" value="1"/>
</dbReference>
<gene>
    <name evidence="3" type="ORF">D7231_18920</name>
</gene>
<dbReference type="PRINTS" id="PR00081">
    <property type="entry name" value="GDHRDH"/>
</dbReference>
<dbReference type="PANTHER" id="PTHR43180">
    <property type="entry name" value="3-OXOACYL-(ACYL-CARRIER-PROTEIN) REDUCTASE (AFU_ORTHOLOGUE AFUA_6G11210)"/>
    <property type="match status" value="1"/>
</dbReference>
<evidence type="ECO:0000256" key="2">
    <source>
        <dbReference type="ARBA" id="ARBA00023002"/>
    </source>
</evidence>
<evidence type="ECO:0000256" key="1">
    <source>
        <dbReference type="ARBA" id="ARBA00006484"/>
    </source>
</evidence>
<dbReference type="OrthoDB" id="286404at2"/>
<evidence type="ECO:0000313" key="4">
    <source>
        <dbReference type="Proteomes" id="UP000270343"/>
    </source>
</evidence>
<dbReference type="RefSeq" id="WP_120756638.1">
    <property type="nucleotide sequence ID" value="NZ_RBAM01000007.1"/>
</dbReference>
<dbReference type="InterPro" id="IPR020904">
    <property type="entry name" value="Sc_DH/Rdtase_CS"/>
</dbReference>
<keyword evidence="2 3" id="KW-0560">Oxidoreductase</keyword>
<dbReference type="Proteomes" id="UP000270343">
    <property type="component" value="Unassembled WGS sequence"/>
</dbReference>
<dbReference type="AlphaFoldDB" id="A0A3B0BER8"/>
<dbReference type="Pfam" id="PF13561">
    <property type="entry name" value="adh_short_C2"/>
    <property type="match status" value="1"/>
</dbReference>
<proteinExistence type="inferred from homology"/>
<comment type="similarity">
    <text evidence="1">Belongs to the short-chain dehydrogenases/reductases (SDR) family.</text>
</comment>
<organism evidence="3 4">
    <name type="scientific">Streptomyces klenkii</name>
    <dbReference type="NCBI Taxonomy" id="1420899"/>
    <lineage>
        <taxon>Bacteria</taxon>
        <taxon>Bacillati</taxon>
        <taxon>Actinomycetota</taxon>
        <taxon>Actinomycetes</taxon>
        <taxon>Kitasatosporales</taxon>
        <taxon>Streptomycetaceae</taxon>
        <taxon>Streptomyces</taxon>
    </lineage>
</organism>
<reference evidence="3 4" key="1">
    <citation type="journal article" date="2015" name="Antonie Van Leeuwenhoek">
        <title>Streptomyces klenkii sp. nov., isolated from deep marine sediment.</title>
        <authorList>
            <person name="Veyisoglu A."/>
            <person name="Sahin N."/>
        </authorList>
    </citation>
    <scope>NUCLEOTIDE SEQUENCE [LARGE SCALE GENOMIC DNA]</scope>
    <source>
        <strain evidence="3 4">KCTC 29202</strain>
    </source>
</reference>
<dbReference type="PROSITE" id="PS00061">
    <property type="entry name" value="ADH_SHORT"/>
    <property type="match status" value="1"/>
</dbReference>
<dbReference type="SUPFAM" id="SSF51735">
    <property type="entry name" value="NAD(P)-binding Rossmann-fold domains"/>
    <property type="match status" value="1"/>
</dbReference>
<evidence type="ECO:0000313" key="3">
    <source>
        <dbReference type="EMBL" id="RKN70961.1"/>
    </source>
</evidence>
<dbReference type="GO" id="GO:0047936">
    <property type="term" value="F:glucose 1-dehydrogenase [NAD(P)+] activity"/>
    <property type="evidence" value="ECO:0007669"/>
    <property type="project" value="UniProtKB-EC"/>
</dbReference>
<dbReference type="InterPro" id="IPR002347">
    <property type="entry name" value="SDR_fam"/>
</dbReference>
<dbReference type="EMBL" id="RBAM01000007">
    <property type="protein sequence ID" value="RKN70961.1"/>
    <property type="molecule type" value="Genomic_DNA"/>
</dbReference>
<dbReference type="EC" id="1.1.1.47" evidence="3"/>
<dbReference type="PRINTS" id="PR00080">
    <property type="entry name" value="SDRFAMILY"/>
</dbReference>
<dbReference type="NCBIfam" id="NF005559">
    <property type="entry name" value="PRK07231.1"/>
    <property type="match status" value="1"/>
</dbReference>
<dbReference type="Gene3D" id="3.40.50.720">
    <property type="entry name" value="NAD(P)-binding Rossmann-like Domain"/>
    <property type="match status" value="1"/>
</dbReference>
<accession>A0A3B0BER8</accession>
<dbReference type="FunFam" id="3.40.50.720:FF:000084">
    <property type="entry name" value="Short-chain dehydrogenase reductase"/>
    <property type="match status" value="1"/>
</dbReference>